<protein>
    <recommendedName>
        <fullName evidence="4">Secreted protein</fullName>
    </recommendedName>
</protein>
<proteinExistence type="predicted"/>
<dbReference type="RefSeq" id="WP_329507526.1">
    <property type="nucleotide sequence ID" value="NZ_BAAAYZ010000217.1"/>
</dbReference>
<evidence type="ECO:0000313" key="3">
    <source>
        <dbReference type="Proteomes" id="UP001333996"/>
    </source>
</evidence>
<feature type="chain" id="PRO_5047535041" description="Secreted protein" evidence="1">
    <location>
        <begin position="32"/>
        <end position="91"/>
    </location>
</feature>
<comment type="caution">
    <text evidence="2">The sequence shown here is derived from an EMBL/GenBank/DDBJ whole genome shotgun (WGS) entry which is preliminary data.</text>
</comment>
<dbReference type="Proteomes" id="UP001333996">
    <property type="component" value="Unassembled WGS sequence"/>
</dbReference>
<sequence length="91" mass="9239">MNKMIKRASIALASAAMAGGALLGAGGSASAATAGPVEHAQSSIAAVDAGHGRDGLHADWSHLEHGGVQTASSHYVSAERWYLDQLALFNL</sequence>
<dbReference type="EMBL" id="JAYWVC010000036">
    <property type="protein sequence ID" value="MED7823101.1"/>
    <property type="molecule type" value="Genomic_DNA"/>
</dbReference>
<organism evidence="2 3">
    <name type="scientific">Streptomyces chiangmaiensis</name>
    <dbReference type="NCBI Taxonomy" id="766497"/>
    <lineage>
        <taxon>Bacteria</taxon>
        <taxon>Bacillati</taxon>
        <taxon>Actinomycetota</taxon>
        <taxon>Actinomycetes</taxon>
        <taxon>Kitasatosporales</taxon>
        <taxon>Streptomycetaceae</taxon>
        <taxon>Streptomyces</taxon>
    </lineage>
</organism>
<evidence type="ECO:0000313" key="2">
    <source>
        <dbReference type="EMBL" id="MED7823101.1"/>
    </source>
</evidence>
<evidence type="ECO:0000256" key="1">
    <source>
        <dbReference type="SAM" id="SignalP"/>
    </source>
</evidence>
<keyword evidence="3" id="KW-1185">Reference proteome</keyword>
<name>A0ABU7FG38_9ACTN</name>
<evidence type="ECO:0008006" key="4">
    <source>
        <dbReference type="Google" id="ProtNLM"/>
    </source>
</evidence>
<accession>A0ABU7FG38</accession>
<gene>
    <name evidence="2" type="ORF">VXC91_14190</name>
</gene>
<keyword evidence="1" id="KW-0732">Signal</keyword>
<reference evidence="2" key="1">
    <citation type="submission" date="2024-01" db="EMBL/GenBank/DDBJ databases">
        <title>First draft genome sequence data of TA4-1, the type strain of Gram-positive actinobacterium Streptomyces chiangmaiensis.</title>
        <authorList>
            <person name="Yasawong M."/>
            <person name="Nantapong N."/>
        </authorList>
    </citation>
    <scope>NUCLEOTIDE SEQUENCE</scope>
    <source>
        <strain evidence="2">TA4-1</strain>
    </source>
</reference>
<feature type="signal peptide" evidence="1">
    <location>
        <begin position="1"/>
        <end position="31"/>
    </location>
</feature>